<sequence length="39" mass="4643">MILSPYNMMLYKLTTPLSIIGMSLQPKFYELFFLRSQIL</sequence>
<accession>A0A0A8XWY4</accession>
<name>A0A0A8XWY4_ARUDO</name>
<organism evidence="1">
    <name type="scientific">Arundo donax</name>
    <name type="common">Giant reed</name>
    <name type="synonym">Donax arundinaceus</name>
    <dbReference type="NCBI Taxonomy" id="35708"/>
    <lineage>
        <taxon>Eukaryota</taxon>
        <taxon>Viridiplantae</taxon>
        <taxon>Streptophyta</taxon>
        <taxon>Embryophyta</taxon>
        <taxon>Tracheophyta</taxon>
        <taxon>Spermatophyta</taxon>
        <taxon>Magnoliopsida</taxon>
        <taxon>Liliopsida</taxon>
        <taxon>Poales</taxon>
        <taxon>Poaceae</taxon>
        <taxon>PACMAD clade</taxon>
        <taxon>Arundinoideae</taxon>
        <taxon>Arundineae</taxon>
        <taxon>Arundo</taxon>
    </lineage>
</organism>
<reference evidence="1" key="2">
    <citation type="journal article" date="2015" name="Data Brief">
        <title>Shoot transcriptome of the giant reed, Arundo donax.</title>
        <authorList>
            <person name="Barrero R.A."/>
            <person name="Guerrero F.D."/>
            <person name="Moolhuijzen P."/>
            <person name="Goolsby J.A."/>
            <person name="Tidwell J."/>
            <person name="Bellgard S.E."/>
            <person name="Bellgard M.I."/>
        </authorList>
    </citation>
    <scope>NUCLEOTIDE SEQUENCE</scope>
    <source>
        <tissue evidence="1">Shoot tissue taken approximately 20 cm above the soil surface</tissue>
    </source>
</reference>
<reference evidence="1" key="1">
    <citation type="submission" date="2014-09" db="EMBL/GenBank/DDBJ databases">
        <authorList>
            <person name="Magalhaes I.L.F."/>
            <person name="Oliveira U."/>
            <person name="Santos F.R."/>
            <person name="Vidigal T.H.D.A."/>
            <person name="Brescovit A.D."/>
            <person name="Santos A.J."/>
        </authorList>
    </citation>
    <scope>NUCLEOTIDE SEQUENCE</scope>
    <source>
        <tissue evidence="1">Shoot tissue taken approximately 20 cm above the soil surface</tissue>
    </source>
</reference>
<protein>
    <submittedName>
        <fullName evidence="1">Uncharacterized protein</fullName>
    </submittedName>
</protein>
<proteinExistence type="predicted"/>
<dbReference type="EMBL" id="GBRH01279386">
    <property type="protein sequence ID" value="JAD18509.1"/>
    <property type="molecule type" value="Transcribed_RNA"/>
</dbReference>
<evidence type="ECO:0000313" key="1">
    <source>
        <dbReference type="EMBL" id="JAD18509.1"/>
    </source>
</evidence>
<dbReference type="AlphaFoldDB" id="A0A0A8XWY4"/>